<keyword evidence="2" id="KW-1185">Reference proteome</keyword>
<protein>
    <submittedName>
        <fullName evidence="1">Uncharacterized protein</fullName>
    </submittedName>
</protein>
<dbReference type="EMBL" id="JBCNJP010000010">
    <property type="protein sequence ID" value="KAK9071925.1"/>
    <property type="molecule type" value="Genomic_DNA"/>
</dbReference>
<evidence type="ECO:0000313" key="2">
    <source>
        <dbReference type="Proteomes" id="UP001408789"/>
    </source>
</evidence>
<accession>A0AAP0H6R3</accession>
<reference evidence="1 2" key="1">
    <citation type="submission" date="2024-04" db="EMBL/GenBank/DDBJ databases">
        <title>The reference genome of an endangered Asteraceae, Deinandra increscens subsp. villosa, native to the Central Coast of California.</title>
        <authorList>
            <person name="Guilliams M."/>
            <person name="Hasenstab-Lehman K."/>
            <person name="Meyer R."/>
            <person name="Mcevoy S."/>
        </authorList>
    </citation>
    <scope>NUCLEOTIDE SEQUENCE [LARGE SCALE GENOMIC DNA]</scope>
    <source>
        <tissue evidence="1">Leaf</tissue>
    </source>
</reference>
<comment type="caution">
    <text evidence="1">The sequence shown here is derived from an EMBL/GenBank/DDBJ whole genome shotgun (WGS) entry which is preliminary data.</text>
</comment>
<evidence type="ECO:0000313" key="1">
    <source>
        <dbReference type="EMBL" id="KAK9071925.1"/>
    </source>
</evidence>
<sequence>MFSTLNCNQSGGQHRKPSLLPSISTLVPESPSVFLASMIDSHLMVYQLHQQVMFVETQLCNLTNVIQVFELISLQLRMLFKMETVYAINTVDKNRTTGGPANPTKNKE</sequence>
<dbReference type="Proteomes" id="UP001408789">
    <property type="component" value="Unassembled WGS sequence"/>
</dbReference>
<organism evidence="1 2">
    <name type="scientific">Deinandra increscens subsp. villosa</name>
    <dbReference type="NCBI Taxonomy" id="3103831"/>
    <lineage>
        <taxon>Eukaryota</taxon>
        <taxon>Viridiplantae</taxon>
        <taxon>Streptophyta</taxon>
        <taxon>Embryophyta</taxon>
        <taxon>Tracheophyta</taxon>
        <taxon>Spermatophyta</taxon>
        <taxon>Magnoliopsida</taxon>
        <taxon>eudicotyledons</taxon>
        <taxon>Gunneridae</taxon>
        <taxon>Pentapetalae</taxon>
        <taxon>asterids</taxon>
        <taxon>campanulids</taxon>
        <taxon>Asterales</taxon>
        <taxon>Asteraceae</taxon>
        <taxon>Asteroideae</taxon>
        <taxon>Heliantheae alliance</taxon>
        <taxon>Madieae</taxon>
        <taxon>Madiinae</taxon>
        <taxon>Deinandra</taxon>
    </lineage>
</organism>
<gene>
    <name evidence="1" type="ORF">SSX86_008356</name>
</gene>
<proteinExistence type="predicted"/>
<dbReference type="AlphaFoldDB" id="A0AAP0H6R3"/>
<name>A0AAP0H6R3_9ASTR</name>